<protein>
    <submittedName>
        <fullName evidence="2">Uncharacterized protein</fullName>
    </submittedName>
</protein>
<dbReference type="EMBL" id="OX460343">
    <property type="protein sequence ID" value="CAI9180370.1"/>
    <property type="molecule type" value="Genomic_DNA"/>
</dbReference>
<proteinExistence type="predicted"/>
<accession>A0ABN9A298</accession>
<feature type="region of interest" description="Disordered" evidence="1">
    <location>
        <begin position="1"/>
        <end position="35"/>
    </location>
</feature>
<organism evidence="2 3">
    <name type="scientific">Rangifer tarandus platyrhynchus</name>
    <name type="common">Svalbard reindeer</name>
    <dbReference type="NCBI Taxonomy" id="3082113"/>
    <lineage>
        <taxon>Eukaryota</taxon>
        <taxon>Metazoa</taxon>
        <taxon>Chordata</taxon>
        <taxon>Craniata</taxon>
        <taxon>Vertebrata</taxon>
        <taxon>Euteleostomi</taxon>
        <taxon>Mammalia</taxon>
        <taxon>Eutheria</taxon>
        <taxon>Laurasiatheria</taxon>
        <taxon>Artiodactyla</taxon>
        <taxon>Ruminantia</taxon>
        <taxon>Pecora</taxon>
        <taxon>Cervidae</taxon>
        <taxon>Odocoileinae</taxon>
        <taxon>Rangifer</taxon>
    </lineage>
</organism>
<evidence type="ECO:0000256" key="1">
    <source>
        <dbReference type="SAM" id="MobiDB-lite"/>
    </source>
</evidence>
<evidence type="ECO:0000313" key="3">
    <source>
        <dbReference type="Proteomes" id="UP001176941"/>
    </source>
</evidence>
<reference evidence="2" key="1">
    <citation type="submission" date="2023-04" db="EMBL/GenBank/DDBJ databases">
        <authorList>
            <consortium name="ELIXIR-Norway"/>
        </authorList>
    </citation>
    <scope>NUCLEOTIDE SEQUENCE [LARGE SCALE GENOMIC DNA]</scope>
</reference>
<feature type="region of interest" description="Disordered" evidence="1">
    <location>
        <begin position="219"/>
        <end position="261"/>
    </location>
</feature>
<feature type="region of interest" description="Disordered" evidence="1">
    <location>
        <begin position="51"/>
        <end position="73"/>
    </location>
</feature>
<gene>
    <name evidence="2" type="ORF">MRATA1EN1_LOCUS29332</name>
</gene>
<feature type="compositionally biased region" description="Basic and acidic residues" evidence="1">
    <location>
        <begin position="52"/>
        <end position="62"/>
    </location>
</feature>
<evidence type="ECO:0000313" key="2">
    <source>
        <dbReference type="EMBL" id="CAI9180370.1"/>
    </source>
</evidence>
<dbReference type="Proteomes" id="UP001176941">
    <property type="component" value="Chromosome X"/>
</dbReference>
<feature type="compositionally biased region" description="Low complexity" evidence="1">
    <location>
        <begin position="21"/>
        <end position="30"/>
    </location>
</feature>
<sequence length="321" mass="33489">MGHPRAASSEKTRSGEPSGTRPEASAAPGPGRAGRLEVSASAFLLTVCKHQARSESPREGPAEGRPGSSEAVRPARLVAPGTIGGAAASLSAFPVGSANWSRRRRRRGGGGLLLNFLDRNRSVVAACGSPPPPAAVISAGNLVVVATVFPLTLASSSVDTPVVWGCFCELSQTLVICPYSVRTVGSTNRQVCVGLEEAQSLANGQGPDRAVGALRAVSGPLPTWRGEQDGELRADPGAAGEGGWNPRPDSAPPPERSPAPRLRAHKMDQATVRRAGCKYLKSLSRAGDKVVRDALHTGSVEWQMSDELDARVDTGKIRKFV</sequence>
<name>A0ABN9A298_RANTA</name>
<keyword evidence="3" id="KW-1185">Reference proteome</keyword>